<dbReference type="Proteomes" id="UP000035642">
    <property type="component" value="Unassembled WGS sequence"/>
</dbReference>
<evidence type="ECO:0000259" key="8">
    <source>
        <dbReference type="PROSITE" id="PS51805"/>
    </source>
</evidence>
<feature type="region of interest" description="Disordered" evidence="6">
    <location>
        <begin position="82"/>
        <end position="135"/>
    </location>
</feature>
<feature type="coiled-coil region" evidence="5">
    <location>
        <begin position="428"/>
        <end position="455"/>
    </location>
</feature>
<dbReference type="SUPFAM" id="SSF57903">
    <property type="entry name" value="FYVE/PHD zinc finger"/>
    <property type="match status" value="2"/>
</dbReference>
<feature type="compositionally biased region" description="Acidic residues" evidence="6">
    <location>
        <begin position="82"/>
        <end position="91"/>
    </location>
</feature>
<dbReference type="InterPro" id="IPR013083">
    <property type="entry name" value="Znf_RING/FYVE/PHD"/>
</dbReference>
<dbReference type="PANTHER" id="PTHR13793">
    <property type="entry name" value="PHD FINGER PROTEINS"/>
    <property type="match status" value="1"/>
</dbReference>
<accession>A0A158PAS5</accession>
<dbReference type="Pfam" id="PF13832">
    <property type="entry name" value="zf-HC5HC2H_2"/>
    <property type="match status" value="1"/>
</dbReference>
<dbReference type="CDD" id="cd15562">
    <property type="entry name" value="PHD2_PHF14"/>
    <property type="match status" value="1"/>
</dbReference>
<keyword evidence="3" id="KW-0862">Zinc</keyword>
<feature type="region of interest" description="Disordered" evidence="6">
    <location>
        <begin position="1"/>
        <end position="38"/>
    </location>
</feature>
<evidence type="ECO:0000313" key="10">
    <source>
        <dbReference type="WBParaSite" id="ACAC_0000993901-mRNA-1"/>
    </source>
</evidence>
<evidence type="ECO:0000256" key="1">
    <source>
        <dbReference type="ARBA" id="ARBA00022723"/>
    </source>
</evidence>
<keyword evidence="1" id="KW-0479">Metal-binding</keyword>
<evidence type="ECO:0000256" key="6">
    <source>
        <dbReference type="SAM" id="MobiDB-lite"/>
    </source>
</evidence>
<feature type="compositionally biased region" description="Acidic residues" evidence="6">
    <location>
        <begin position="109"/>
        <end position="128"/>
    </location>
</feature>
<reference evidence="9" key="1">
    <citation type="submission" date="2012-09" db="EMBL/GenBank/DDBJ databases">
        <authorList>
            <person name="Martin A.A."/>
        </authorList>
    </citation>
    <scope>NUCLEOTIDE SEQUENCE</scope>
</reference>
<organism evidence="9 10">
    <name type="scientific">Angiostrongylus cantonensis</name>
    <name type="common">Rat lungworm</name>
    <dbReference type="NCBI Taxonomy" id="6313"/>
    <lineage>
        <taxon>Eukaryota</taxon>
        <taxon>Metazoa</taxon>
        <taxon>Ecdysozoa</taxon>
        <taxon>Nematoda</taxon>
        <taxon>Chromadorea</taxon>
        <taxon>Rhabditida</taxon>
        <taxon>Rhabditina</taxon>
        <taxon>Rhabditomorpha</taxon>
        <taxon>Strongyloidea</taxon>
        <taxon>Metastrongylidae</taxon>
        <taxon>Angiostrongylus</taxon>
    </lineage>
</organism>
<dbReference type="Gene3D" id="2.30.30.1150">
    <property type="match status" value="1"/>
</dbReference>
<dbReference type="InterPro" id="IPR050701">
    <property type="entry name" value="Histone_Mod_Regulator"/>
</dbReference>
<dbReference type="InterPro" id="IPR034732">
    <property type="entry name" value="EPHD"/>
</dbReference>
<name>A0A158PAS5_ANGCA</name>
<dbReference type="Pfam" id="PF00628">
    <property type="entry name" value="PHD"/>
    <property type="match status" value="2"/>
</dbReference>
<dbReference type="GO" id="GO:0006357">
    <property type="term" value="P:regulation of transcription by RNA polymerase II"/>
    <property type="evidence" value="ECO:0007669"/>
    <property type="project" value="TreeGrafter"/>
</dbReference>
<evidence type="ECO:0000313" key="9">
    <source>
        <dbReference type="Proteomes" id="UP000035642"/>
    </source>
</evidence>
<evidence type="ECO:0000259" key="7">
    <source>
        <dbReference type="PROSITE" id="PS50016"/>
    </source>
</evidence>
<dbReference type="InterPro" id="IPR019787">
    <property type="entry name" value="Znf_PHD-finger"/>
</dbReference>
<dbReference type="PROSITE" id="PS01359">
    <property type="entry name" value="ZF_PHD_1"/>
    <property type="match status" value="2"/>
</dbReference>
<dbReference type="InterPro" id="IPR011011">
    <property type="entry name" value="Znf_FYVE_PHD"/>
</dbReference>
<keyword evidence="9" id="KW-1185">Reference proteome</keyword>
<dbReference type="AlphaFoldDB" id="A0A158PAS5"/>
<feature type="compositionally biased region" description="Polar residues" evidence="6">
    <location>
        <begin position="11"/>
        <end position="20"/>
    </location>
</feature>
<evidence type="ECO:0000256" key="5">
    <source>
        <dbReference type="SAM" id="Coils"/>
    </source>
</evidence>
<dbReference type="PROSITE" id="PS51805">
    <property type="entry name" value="EPHD"/>
    <property type="match status" value="1"/>
</dbReference>
<dbReference type="PROSITE" id="PS50016">
    <property type="entry name" value="ZF_PHD_2"/>
    <property type="match status" value="2"/>
</dbReference>
<dbReference type="PANTHER" id="PTHR13793:SF158">
    <property type="entry name" value="PHD-TYPE DOMAIN-CONTAINING PROTEIN"/>
    <property type="match status" value="1"/>
</dbReference>
<feature type="domain" description="PHD-type" evidence="7">
    <location>
        <begin position="143"/>
        <end position="205"/>
    </location>
</feature>
<dbReference type="SMART" id="SM00249">
    <property type="entry name" value="PHD"/>
    <property type="match status" value="2"/>
</dbReference>
<evidence type="ECO:0000256" key="2">
    <source>
        <dbReference type="ARBA" id="ARBA00022771"/>
    </source>
</evidence>
<keyword evidence="2 4" id="KW-0863">Zinc-finger</keyword>
<dbReference type="InterPro" id="IPR019786">
    <property type="entry name" value="Zinc_finger_PHD-type_CS"/>
</dbReference>
<sequence>MTYAAPFLQCERQQVPQRMSATRPRAKPSDPPLAAEREEEIILDVMTEAERKSFFNYTSSRAPGKRQIKPTAAVLDMVLPNADDEDDDEDFIAEHDNGSTECSDSESGGSDDDSSSSSEEDEEEEESGETNNEACGEKSSIRALICAVCLSLTRNEKSEELMQCDKCGLTVHDSCYPTLDVTEDNDSTDSSSSMEPWFCEPCIYGFQEPPYCELCPSRYGAMKRSDVGGRWVHLICALYTRGVTFGDIDHLSAVSWQEMDHRIFGRKSCNGCTDILEARSGVVTRCEVGLCKLYYHVTCAQRAANFIVQEQSRLFMVGKKVLSEREERKRLRAKEKYEKLFQSLLGVTICLPEAFHDKADKKTKRARHLTSSPEFFEWFQEKAELSGIEPVHFRQEFTKVSGDFITFLTPGFSAQFFEYVENRERIVIATEERKLQSIKDSKMSLKQQLESQTTKLKLNEQSGLLGRERSERRKQLANAFHAALVKLGARKIFDINPIFVQYCDSPVNGKARNSLVKNSPMDASDSPPKLVKEITINMCKECGKSHDQHLIIGCDSCYEYYHIGCLDPPLEKVPKKVNCEWHCAQCCESDDEERQREENKFGRSDSALSFTSFCFDVSYFFHDLGRFGVIPHCKAREQHNLKELYISRMQALERDLLGQVPESVFQQELSNHGTAFLLSYGVNIWPSDSHEASPTFVHWRQQPVRITSSPKYDVGVRNSFSHERNMAVAERCEVRCGEIEPVVSLHEERERRAKCSTS</sequence>
<dbReference type="GO" id="GO:0008270">
    <property type="term" value="F:zinc ion binding"/>
    <property type="evidence" value="ECO:0007669"/>
    <property type="project" value="UniProtKB-KW"/>
</dbReference>
<evidence type="ECO:0000256" key="4">
    <source>
        <dbReference type="PROSITE-ProRule" id="PRU00146"/>
    </source>
</evidence>
<keyword evidence="5" id="KW-0175">Coiled coil</keyword>
<proteinExistence type="predicted"/>
<feature type="domain" description="PHD-type" evidence="7">
    <location>
        <begin position="536"/>
        <end position="589"/>
    </location>
</feature>
<feature type="domain" description="PHD-type" evidence="8">
    <location>
        <begin position="209"/>
        <end position="327"/>
    </location>
</feature>
<protein>
    <submittedName>
        <fullName evidence="10">PHD finger protein 14</fullName>
    </submittedName>
</protein>
<evidence type="ECO:0000256" key="3">
    <source>
        <dbReference type="ARBA" id="ARBA00022833"/>
    </source>
</evidence>
<dbReference type="Gene3D" id="3.30.40.10">
    <property type="entry name" value="Zinc/RING finger domain, C3HC4 (zinc finger)"/>
    <property type="match status" value="2"/>
</dbReference>
<dbReference type="WBParaSite" id="ACAC_0000993901-mRNA-1">
    <property type="protein sequence ID" value="ACAC_0000993901-mRNA-1"/>
    <property type="gene ID" value="ACAC_0000993901"/>
</dbReference>
<dbReference type="InterPro" id="IPR001965">
    <property type="entry name" value="Znf_PHD"/>
</dbReference>
<reference evidence="10" key="2">
    <citation type="submission" date="2016-04" db="UniProtKB">
        <authorList>
            <consortium name="WormBaseParasite"/>
        </authorList>
    </citation>
    <scope>IDENTIFICATION</scope>
</reference>